<evidence type="ECO:0000256" key="2">
    <source>
        <dbReference type="ARBA" id="ARBA00023108"/>
    </source>
</evidence>
<sequence>MLRYLCFLGVVLAARSGSAPFIKPCKSDDSACVLASAQAAVPYLAVGIPELGVKSLDPMFLKEVKGDQGGLSLTFKDTTVTGMKGCKVDAIKHSLKKGKQTMIIRCDVELNGDYDLSGQLLVFPITGNGKYKIKIRDIVIKATTTIAMVDGAEGKKHWHVADWHFASDVKTHVQFQFDNLFNGNKILSKPVEDFVNSSWREVMREISPPIVHAIVARVVESVEALYLAVPADQLEIN</sequence>
<protein>
    <submittedName>
        <fullName evidence="4">Uncharacterized protein</fullName>
    </submittedName>
</protein>
<reference evidence="4 5" key="1">
    <citation type="submission" date="2020-04" db="EMBL/GenBank/DDBJ databases">
        <authorList>
            <person name="Wallbank WR R."/>
            <person name="Pardo Diaz C."/>
            <person name="Kozak K."/>
            <person name="Martin S."/>
            <person name="Jiggins C."/>
            <person name="Moest M."/>
            <person name="Warren A I."/>
            <person name="Byers J.R.P. K."/>
            <person name="Montejo-Kovacevich G."/>
            <person name="Yen C E."/>
        </authorList>
    </citation>
    <scope>NUCLEOTIDE SEQUENCE [LARGE SCALE GENOMIC DNA]</scope>
</reference>
<dbReference type="InterPro" id="IPR010562">
    <property type="entry name" value="Haemolymph_juvenile_hormone-bd"/>
</dbReference>
<evidence type="ECO:0000313" key="5">
    <source>
        <dbReference type="Proteomes" id="UP000494106"/>
    </source>
</evidence>
<dbReference type="Gene3D" id="3.15.10.30">
    <property type="entry name" value="Haemolymph juvenile hormone binding protein"/>
    <property type="match status" value="1"/>
</dbReference>
<proteinExistence type="inferred from homology"/>
<gene>
    <name evidence="4" type="ORF">APLA_LOCUS10961</name>
</gene>
<accession>A0A8S1AML1</accession>
<dbReference type="OrthoDB" id="8186595at2759"/>
<comment type="caution">
    <text evidence="4">The sequence shown here is derived from an EMBL/GenBank/DDBJ whole genome shotgun (WGS) entry which is preliminary data.</text>
</comment>
<evidence type="ECO:0000313" key="4">
    <source>
        <dbReference type="EMBL" id="CAB3246677.1"/>
    </source>
</evidence>
<dbReference type="GO" id="GO:0005615">
    <property type="term" value="C:extracellular space"/>
    <property type="evidence" value="ECO:0007669"/>
    <property type="project" value="TreeGrafter"/>
</dbReference>
<evidence type="ECO:0000256" key="1">
    <source>
        <dbReference type="ARBA" id="ARBA00022729"/>
    </source>
</evidence>
<keyword evidence="2" id="KW-0090">Biological rhythms</keyword>
<dbReference type="FunFam" id="3.15.10.30:FF:000001">
    <property type="entry name" value="Takeout-like protein 1"/>
    <property type="match status" value="1"/>
</dbReference>
<dbReference type="GO" id="GO:0007623">
    <property type="term" value="P:circadian rhythm"/>
    <property type="evidence" value="ECO:0007669"/>
    <property type="project" value="UniProtKB-ARBA"/>
</dbReference>
<keyword evidence="5" id="KW-1185">Reference proteome</keyword>
<dbReference type="PANTHER" id="PTHR11008:SF41">
    <property type="entry name" value="RE70318P"/>
    <property type="match status" value="1"/>
</dbReference>
<dbReference type="EMBL" id="CADEBC010000528">
    <property type="protein sequence ID" value="CAB3246677.1"/>
    <property type="molecule type" value="Genomic_DNA"/>
</dbReference>
<keyword evidence="1" id="KW-0732">Signal</keyword>
<dbReference type="Proteomes" id="UP000494106">
    <property type="component" value="Unassembled WGS sequence"/>
</dbReference>
<evidence type="ECO:0000256" key="3">
    <source>
        <dbReference type="ARBA" id="ARBA00060902"/>
    </source>
</evidence>
<dbReference type="InterPro" id="IPR038606">
    <property type="entry name" value="To_sf"/>
</dbReference>
<organism evidence="4 5">
    <name type="scientific">Arctia plantaginis</name>
    <name type="common">Wood tiger moth</name>
    <name type="synonym">Phalaena plantaginis</name>
    <dbReference type="NCBI Taxonomy" id="874455"/>
    <lineage>
        <taxon>Eukaryota</taxon>
        <taxon>Metazoa</taxon>
        <taxon>Ecdysozoa</taxon>
        <taxon>Arthropoda</taxon>
        <taxon>Hexapoda</taxon>
        <taxon>Insecta</taxon>
        <taxon>Pterygota</taxon>
        <taxon>Neoptera</taxon>
        <taxon>Endopterygota</taxon>
        <taxon>Lepidoptera</taxon>
        <taxon>Glossata</taxon>
        <taxon>Ditrysia</taxon>
        <taxon>Noctuoidea</taxon>
        <taxon>Erebidae</taxon>
        <taxon>Arctiinae</taxon>
        <taxon>Arctia</taxon>
    </lineage>
</organism>
<dbReference type="PANTHER" id="PTHR11008">
    <property type="entry name" value="PROTEIN TAKEOUT-LIKE PROTEIN"/>
    <property type="match status" value="1"/>
</dbReference>
<dbReference type="Pfam" id="PF06585">
    <property type="entry name" value="JHBP"/>
    <property type="match status" value="1"/>
</dbReference>
<name>A0A8S1AML1_ARCPL</name>
<comment type="similarity">
    <text evidence="3">Belongs to the TO family.</text>
</comment>
<dbReference type="SMART" id="SM00700">
    <property type="entry name" value="JHBP"/>
    <property type="match status" value="1"/>
</dbReference>
<dbReference type="AlphaFoldDB" id="A0A8S1AML1"/>